<evidence type="ECO:0000313" key="2">
    <source>
        <dbReference type="EMBL" id="KOC59293.1"/>
    </source>
</evidence>
<evidence type="ECO:0000256" key="1">
    <source>
        <dbReference type="ARBA" id="ARBA00022737"/>
    </source>
</evidence>
<dbReference type="OrthoDB" id="25466at2759"/>
<dbReference type="InterPro" id="IPR006623">
    <property type="entry name" value="THEG"/>
</dbReference>
<sequence length="171" mass="19444">MAKLHRAIKPDEWDQHVELLNLLATPKVPPKPRFLVWRAGELQGKKKEWRPVNTRRIEELSSPVSRDVPEGKDPFTVPKTALIYRITKRLQTLAQHKSTPETPAPRNLGEVNKSALKAVASPWTIKLAKPVERPAGMQTDLREDAFTVLPRALKAKCSRRLKSLARPKKRS</sequence>
<dbReference type="Proteomes" id="UP000053825">
    <property type="component" value="Unassembled WGS sequence"/>
</dbReference>
<dbReference type="EMBL" id="KQ414934">
    <property type="protein sequence ID" value="KOC59293.1"/>
    <property type="molecule type" value="Genomic_DNA"/>
</dbReference>
<organism evidence="2 3">
    <name type="scientific">Habropoda laboriosa</name>
    <dbReference type="NCBI Taxonomy" id="597456"/>
    <lineage>
        <taxon>Eukaryota</taxon>
        <taxon>Metazoa</taxon>
        <taxon>Ecdysozoa</taxon>
        <taxon>Arthropoda</taxon>
        <taxon>Hexapoda</taxon>
        <taxon>Insecta</taxon>
        <taxon>Pterygota</taxon>
        <taxon>Neoptera</taxon>
        <taxon>Endopterygota</taxon>
        <taxon>Hymenoptera</taxon>
        <taxon>Apocrita</taxon>
        <taxon>Aculeata</taxon>
        <taxon>Apoidea</taxon>
        <taxon>Anthophila</taxon>
        <taxon>Apidae</taxon>
        <taxon>Habropoda</taxon>
    </lineage>
</organism>
<dbReference type="PANTHER" id="PTHR15901">
    <property type="entry name" value="TESTICULAR HAPLOID EXPRESSED GENE PROTEIN"/>
    <property type="match status" value="1"/>
</dbReference>
<evidence type="ECO:0008006" key="4">
    <source>
        <dbReference type="Google" id="ProtNLM"/>
    </source>
</evidence>
<proteinExistence type="predicted"/>
<dbReference type="AlphaFoldDB" id="A0A0L7QKZ4"/>
<accession>A0A0L7QKZ4</accession>
<name>A0A0L7QKZ4_9HYME</name>
<dbReference type="InterPro" id="IPR042401">
    <property type="entry name" value="SPMAP2-like"/>
</dbReference>
<keyword evidence="3" id="KW-1185">Reference proteome</keyword>
<evidence type="ECO:0000313" key="3">
    <source>
        <dbReference type="Proteomes" id="UP000053825"/>
    </source>
</evidence>
<dbReference type="SMART" id="SM00705">
    <property type="entry name" value="THEG"/>
    <property type="match status" value="5"/>
</dbReference>
<keyword evidence="1" id="KW-0677">Repeat</keyword>
<dbReference type="Pfam" id="PF14912">
    <property type="entry name" value="THEG"/>
    <property type="match status" value="1"/>
</dbReference>
<dbReference type="PANTHER" id="PTHR15901:SF16">
    <property type="entry name" value="TESTICULAR HAPLOID EXPRESSED GENE PROTEIN"/>
    <property type="match status" value="1"/>
</dbReference>
<gene>
    <name evidence="2" type="ORF">WH47_11479</name>
</gene>
<reference evidence="2 3" key="1">
    <citation type="submission" date="2015-07" db="EMBL/GenBank/DDBJ databases">
        <title>The genome of Habropoda laboriosa.</title>
        <authorList>
            <person name="Pan H."/>
            <person name="Kapheim K."/>
        </authorList>
    </citation>
    <scope>NUCLEOTIDE SEQUENCE [LARGE SCALE GENOMIC DNA]</scope>
    <source>
        <strain evidence="2">0110345459</strain>
    </source>
</reference>
<protein>
    <recommendedName>
        <fullName evidence="4">Testicular haploid expressed gene protein-like</fullName>
    </recommendedName>
</protein>